<proteinExistence type="inferred from homology"/>
<sequence length="176" mass="19409">MDRWGWHYTERGLRVAGKTVAETRTEMVELVLPGDSNQLGNILGGKVMHWIDLAAAITAGRHAGHVAVTASMDSLEFLHPIKVGEVIRLIAQVNWVGRTSMEIGVEVFGENLETGEIRKTSTAYLTFVALNAEGQPVEVPPLILTNAEEQARFRQAEARRAERLAKRAARKGQETP</sequence>
<gene>
    <name evidence="5" type="ordered locus">Sulac_2654</name>
</gene>
<dbReference type="InterPro" id="IPR029069">
    <property type="entry name" value="HotDog_dom_sf"/>
</dbReference>
<dbReference type="GO" id="GO:0052816">
    <property type="term" value="F:long-chain fatty acyl-CoA hydrolase activity"/>
    <property type="evidence" value="ECO:0007669"/>
    <property type="project" value="TreeGrafter"/>
</dbReference>
<dbReference type="InterPro" id="IPR006683">
    <property type="entry name" value="Thioestr_dom"/>
</dbReference>
<evidence type="ECO:0000313" key="6">
    <source>
        <dbReference type="Proteomes" id="UP000005439"/>
    </source>
</evidence>
<dbReference type="PANTHER" id="PTHR11049:SF24">
    <property type="entry name" value="CYTOSOLIC ACYL COENZYME A THIOESTER HYDROLASE"/>
    <property type="match status" value="1"/>
</dbReference>
<dbReference type="InterPro" id="IPR033120">
    <property type="entry name" value="HOTDOG_ACOT"/>
</dbReference>
<dbReference type="GO" id="GO:0009062">
    <property type="term" value="P:fatty acid catabolic process"/>
    <property type="evidence" value="ECO:0007669"/>
    <property type="project" value="TreeGrafter"/>
</dbReference>
<protein>
    <submittedName>
        <fullName evidence="5">Thioesterase superfamily protein</fullName>
    </submittedName>
</protein>
<dbReference type="Pfam" id="PF03061">
    <property type="entry name" value="4HBT"/>
    <property type="match status" value="1"/>
</dbReference>
<keyword evidence="2 3" id="KW-0378">Hydrolase</keyword>
<evidence type="ECO:0000256" key="3">
    <source>
        <dbReference type="PROSITE-ProRule" id="PRU01106"/>
    </source>
</evidence>
<comment type="similarity">
    <text evidence="1">Belongs to the acyl coenzyme A hydrolase family.</text>
</comment>
<reference evidence="6" key="1">
    <citation type="submission" date="2011-12" db="EMBL/GenBank/DDBJ databases">
        <title>The complete genome of chromosome of Sulfobacillus acidophilus DSM 10332.</title>
        <authorList>
            <person name="Lucas S."/>
            <person name="Han J."/>
            <person name="Lapidus A."/>
            <person name="Bruce D."/>
            <person name="Goodwin L."/>
            <person name="Pitluck S."/>
            <person name="Peters L."/>
            <person name="Kyrpides N."/>
            <person name="Mavromatis K."/>
            <person name="Ivanova N."/>
            <person name="Mikhailova N."/>
            <person name="Chertkov O."/>
            <person name="Saunders E."/>
            <person name="Detter J.C."/>
            <person name="Tapia R."/>
            <person name="Han C."/>
            <person name="Land M."/>
            <person name="Hauser L."/>
            <person name="Markowitz V."/>
            <person name="Cheng J.-F."/>
            <person name="Hugenholtz P."/>
            <person name="Woyke T."/>
            <person name="Wu D."/>
            <person name="Pukall R."/>
            <person name="Gehrich-Schroeter G."/>
            <person name="Schneider S."/>
            <person name="Klenk H.-P."/>
            <person name="Eisen J.A."/>
        </authorList>
    </citation>
    <scope>NUCLEOTIDE SEQUENCE [LARGE SCALE GENOMIC DNA]</scope>
    <source>
        <strain evidence="6">ATCC 700253 / DSM 10332 / NAL</strain>
    </source>
</reference>
<dbReference type="STRING" id="679936.Sulac_2654"/>
<feature type="domain" description="HotDog ACOT-type" evidence="4">
    <location>
        <begin position="21"/>
        <end position="133"/>
    </location>
</feature>
<dbReference type="SUPFAM" id="SSF54637">
    <property type="entry name" value="Thioesterase/thiol ester dehydrase-isomerase"/>
    <property type="match status" value="1"/>
</dbReference>
<accession>G8TXB4</accession>
<dbReference type="PANTHER" id="PTHR11049">
    <property type="entry name" value="ACYL COENZYME A THIOESTER HYDROLASE"/>
    <property type="match status" value="1"/>
</dbReference>
<evidence type="ECO:0000256" key="1">
    <source>
        <dbReference type="ARBA" id="ARBA00010458"/>
    </source>
</evidence>
<dbReference type="CDD" id="cd03442">
    <property type="entry name" value="BFIT_BACH"/>
    <property type="match status" value="1"/>
</dbReference>
<dbReference type="Gene3D" id="3.10.129.10">
    <property type="entry name" value="Hotdog Thioesterase"/>
    <property type="match status" value="1"/>
</dbReference>
<reference evidence="5 6" key="2">
    <citation type="journal article" date="2012" name="Stand. Genomic Sci.">
        <title>Complete genome sequence of the moderately thermophilic mineral-sulfide-oxidizing firmicute Sulfobacillus acidophilus type strain (NAL(T)).</title>
        <authorList>
            <person name="Anderson I."/>
            <person name="Chertkov O."/>
            <person name="Chen A."/>
            <person name="Saunders E."/>
            <person name="Lapidus A."/>
            <person name="Nolan M."/>
            <person name="Lucas S."/>
            <person name="Hammon N."/>
            <person name="Deshpande S."/>
            <person name="Cheng J.F."/>
            <person name="Han C."/>
            <person name="Tapia R."/>
            <person name="Goodwin L.A."/>
            <person name="Pitluck S."/>
            <person name="Liolios K."/>
            <person name="Pagani I."/>
            <person name="Ivanova N."/>
            <person name="Mikhailova N."/>
            <person name="Pati A."/>
            <person name="Palaniappan K."/>
            <person name="Land M."/>
            <person name="Pan C."/>
            <person name="Rohde M."/>
            <person name="Pukall R."/>
            <person name="Goker M."/>
            <person name="Detter J.C."/>
            <person name="Woyke T."/>
            <person name="Bristow J."/>
            <person name="Eisen J.A."/>
            <person name="Markowitz V."/>
            <person name="Hugenholtz P."/>
            <person name="Kyrpides N.C."/>
            <person name="Klenk H.P."/>
            <person name="Mavromatis K."/>
        </authorList>
    </citation>
    <scope>NUCLEOTIDE SEQUENCE [LARGE SCALE GENOMIC DNA]</scope>
    <source>
        <strain evidence="6">ATCC 700253 / DSM 10332 / NAL</strain>
    </source>
</reference>
<keyword evidence="6" id="KW-1185">Reference proteome</keyword>
<name>G8TXB4_SULAD</name>
<evidence type="ECO:0000259" key="4">
    <source>
        <dbReference type="PROSITE" id="PS51770"/>
    </source>
</evidence>
<dbReference type="GO" id="GO:0006637">
    <property type="term" value="P:acyl-CoA metabolic process"/>
    <property type="evidence" value="ECO:0007669"/>
    <property type="project" value="TreeGrafter"/>
</dbReference>
<dbReference type="PATRIC" id="fig|679936.5.peg.2747"/>
<dbReference type="Proteomes" id="UP000005439">
    <property type="component" value="Chromosome"/>
</dbReference>
<dbReference type="AlphaFoldDB" id="G8TXB4"/>
<dbReference type="HOGENOM" id="CLU_050164_3_2_9"/>
<dbReference type="GO" id="GO:0005829">
    <property type="term" value="C:cytosol"/>
    <property type="evidence" value="ECO:0007669"/>
    <property type="project" value="TreeGrafter"/>
</dbReference>
<evidence type="ECO:0000256" key="2">
    <source>
        <dbReference type="ARBA" id="ARBA00022801"/>
    </source>
</evidence>
<organism evidence="5 6">
    <name type="scientific">Sulfobacillus acidophilus (strain ATCC 700253 / DSM 10332 / NAL)</name>
    <dbReference type="NCBI Taxonomy" id="679936"/>
    <lineage>
        <taxon>Bacteria</taxon>
        <taxon>Bacillati</taxon>
        <taxon>Bacillota</taxon>
        <taxon>Clostridia</taxon>
        <taxon>Eubacteriales</taxon>
        <taxon>Clostridiales Family XVII. Incertae Sedis</taxon>
        <taxon>Sulfobacillus</taxon>
    </lineage>
</organism>
<dbReference type="PROSITE" id="PS51770">
    <property type="entry name" value="HOTDOG_ACOT"/>
    <property type="match status" value="1"/>
</dbReference>
<dbReference type="InterPro" id="IPR040170">
    <property type="entry name" value="Cytosol_ACT"/>
</dbReference>
<dbReference type="EMBL" id="CP003179">
    <property type="protein sequence ID" value="AEW06116.1"/>
    <property type="molecule type" value="Genomic_DNA"/>
</dbReference>
<dbReference type="KEGG" id="sap:Sulac_2654"/>
<evidence type="ECO:0000313" key="5">
    <source>
        <dbReference type="EMBL" id="AEW06116.1"/>
    </source>
</evidence>